<protein>
    <submittedName>
        <fullName evidence="1">Gammaglutamyltranspeptidase</fullName>
    </submittedName>
</protein>
<dbReference type="Gene3D" id="1.10.246.130">
    <property type="match status" value="1"/>
</dbReference>
<dbReference type="Gene3D" id="3.60.20.40">
    <property type="match status" value="1"/>
</dbReference>
<dbReference type="RefSeq" id="XP_004341329.1">
    <property type="nucleotide sequence ID" value="XM_004341281.1"/>
</dbReference>
<dbReference type="SUPFAM" id="SSF56235">
    <property type="entry name" value="N-terminal nucleophile aminohydrolases (Ntn hydrolases)"/>
    <property type="match status" value="1"/>
</dbReference>
<proteinExistence type="predicted"/>
<dbReference type="STRING" id="1257118.L8H169"/>
<dbReference type="Proteomes" id="UP000011083">
    <property type="component" value="Unassembled WGS sequence"/>
</dbReference>
<dbReference type="KEGG" id="acan:ACA1_264150"/>
<organism evidence="1 2">
    <name type="scientific">Acanthamoeba castellanii (strain ATCC 30010 / Neff)</name>
    <dbReference type="NCBI Taxonomy" id="1257118"/>
    <lineage>
        <taxon>Eukaryota</taxon>
        <taxon>Amoebozoa</taxon>
        <taxon>Discosea</taxon>
        <taxon>Longamoebia</taxon>
        <taxon>Centramoebida</taxon>
        <taxon>Acanthamoebidae</taxon>
        <taxon>Acanthamoeba</taxon>
    </lineage>
</organism>
<dbReference type="PANTHER" id="PTHR43881">
    <property type="entry name" value="GAMMA-GLUTAMYLTRANSPEPTIDASE (AFU_ORTHOLOGUE AFUA_4G13580)"/>
    <property type="match status" value="1"/>
</dbReference>
<name>L8H169_ACACF</name>
<keyword evidence="2" id="KW-1185">Reference proteome</keyword>
<dbReference type="InterPro" id="IPR043138">
    <property type="entry name" value="GGT_lsub"/>
</dbReference>
<dbReference type="PANTHER" id="PTHR43881:SF1">
    <property type="entry name" value="GAMMA-GLUTAMYLTRANSPEPTIDASE (AFU_ORTHOLOGUE AFUA_4G13580)"/>
    <property type="match status" value="1"/>
</dbReference>
<dbReference type="InterPro" id="IPR029055">
    <property type="entry name" value="Ntn_hydrolases_N"/>
</dbReference>
<dbReference type="InterPro" id="IPR043137">
    <property type="entry name" value="GGT_ssub_C"/>
</dbReference>
<accession>L8H169</accession>
<dbReference type="Pfam" id="PF01019">
    <property type="entry name" value="G_glu_transpept"/>
    <property type="match status" value="1"/>
</dbReference>
<gene>
    <name evidence="1" type="ORF">ACA1_264150</name>
</gene>
<evidence type="ECO:0000313" key="1">
    <source>
        <dbReference type="EMBL" id="ELR19244.1"/>
    </source>
</evidence>
<dbReference type="VEuPathDB" id="AmoebaDB:ACA1_264150"/>
<dbReference type="PRINTS" id="PR01210">
    <property type="entry name" value="GGTRANSPTASE"/>
</dbReference>
<evidence type="ECO:0000313" key="2">
    <source>
        <dbReference type="Proteomes" id="UP000011083"/>
    </source>
</evidence>
<reference evidence="1 2" key="1">
    <citation type="journal article" date="2013" name="Genome Biol.">
        <title>Genome of Acanthamoeba castellanii highlights extensive lateral gene transfer and early evolution of tyrosine kinase signaling.</title>
        <authorList>
            <person name="Clarke M."/>
            <person name="Lohan A.J."/>
            <person name="Liu B."/>
            <person name="Lagkouvardos I."/>
            <person name="Roy S."/>
            <person name="Zafar N."/>
            <person name="Bertelli C."/>
            <person name="Schilde C."/>
            <person name="Kianianmomeni A."/>
            <person name="Burglin T.R."/>
            <person name="Frech C."/>
            <person name="Turcotte B."/>
            <person name="Kopec K.O."/>
            <person name="Synnott J.M."/>
            <person name="Choo C."/>
            <person name="Paponov I."/>
            <person name="Finkler A."/>
            <person name="Soon Heng Tan C."/>
            <person name="Hutchins A.P."/>
            <person name="Weinmeier T."/>
            <person name="Rattei T."/>
            <person name="Chu J.S."/>
            <person name="Gimenez G."/>
            <person name="Irimia M."/>
            <person name="Rigden D.J."/>
            <person name="Fitzpatrick D.A."/>
            <person name="Lorenzo-Morales J."/>
            <person name="Bateman A."/>
            <person name="Chiu C.H."/>
            <person name="Tang P."/>
            <person name="Hegemann P."/>
            <person name="Fromm H."/>
            <person name="Raoult D."/>
            <person name="Greub G."/>
            <person name="Miranda-Saavedra D."/>
            <person name="Chen N."/>
            <person name="Nash P."/>
            <person name="Ginger M.L."/>
            <person name="Horn M."/>
            <person name="Schaap P."/>
            <person name="Caler L."/>
            <person name="Loftus B."/>
        </authorList>
    </citation>
    <scope>NUCLEOTIDE SEQUENCE [LARGE SCALE GENOMIC DNA]</scope>
    <source>
        <strain evidence="1 2">Neff</strain>
    </source>
</reference>
<dbReference type="EMBL" id="KB007933">
    <property type="protein sequence ID" value="ELR19244.1"/>
    <property type="molecule type" value="Genomic_DNA"/>
</dbReference>
<dbReference type="OrthoDB" id="2015213at2759"/>
<dbReference type="GeneID" id="14920018"/>
<dbReference type="InterPro" id="IPR052896">
    <property type="entry name" value="GGT-like_enzyme"/>
</dbReference>
<dbReference type="AlphaFoldDB" id="L8H169"/>
<dbReference type="OMA" id="EGNMVSY"/>
<sequence length="533" mass="57790">MEAANWRSRRSPILEKGGNAADAAVAVAAALNVTEPTSTGIGGDCFCLFFNAETGEVRGLNGSGRCPAAQSVAKLKELGVVQEGAKHLPRYSPHTVTVPGAAAGWIDTVETFGSGRLTLADILQPAIDMADRGFPVSPITAYHWAKGVGQLRNGPHADEMLLHGRAPEAGEVMRMPNLANTFRELAKHGKKGFYEGRIAEEIVQVLSGLGSLLTLDDLKNHRSTMDKPISVNYKGVNVYEIPPNGQGITALMALNMLKQLEEHTIPDKLEHNSAEYLHTLIECVRIAFADTRYYVADPSRVHVPIEELLSDRYAKARLEQYFKPDKAAVDVEKGSPASSSCTVYFSVVDEQGNACSFINSNYVGFGSGIIPKGCGFTLQNRGANFTLEEGSPNMLEGNKRPYHTIIPGMATHQVNGKVELYCSFGVMGGFMQPQGHVQVLLNMIDYKMNPQQAVDAPRFCIEDGTSNGTVSIEEGVPEAVVQQLADMGHRVVIVRDHDRATFGRGQIIWRHPVTGVFWAGSDPRADGMAIARS</sequence>